<feature type="region of interest" description="Disordered" evidence="1">
    <location>
        <begin position="28"/>
        <end position="54"/>
    </location>
</feature>
<gene>
    <name evidence="2" type="ORF">GCM10025778_20100</name>
</gene>
<protein>
    <submittedName>
        <fullName evidence="2">Uncharacterized protein</fullName>
    </submittedName>
</protein>
<reference evidence="3" key="1">
    <citation type="journal article" date="2019" name="Int. J. Syst. Evol. Microbiol.">
        <title>The Global Catalogue of Microorganisms (GCM) 10K type strain sequencing project: providing services to taxonomists for standard genome sequencing and annotation.</title>
        <authorList>
            <consortium name="The Broad Institute Genomics Platform"/>
            <consortium name="The Broad Institute Genome Sequencing Center for Infectious Disease"/>
            <person name="Wu L."/>
            <person name="Ma J."/>
        </authorList>
    </citation>
    <scope>NUCLEOTIDE SEQUENCE [LARGE SCALE GENOMIC DNA]</scope>
    <source>
        <strain evidence="3">JCM 18952</strain>
    </source>
</reference>
<keyword evidence="3" id="KW-1185">Reference proteome</keyword>
<organism evidence="2 3">
    <name type="scientific">Paeniglutamicibacter antarcticus</name>
    <dbReference type="NCBI Taxonomy" id="494023"/>
    <lineage>
        <taxon>Bacteria</taxon>
        <taxon>Bacillati</taxon>
        <taxon>Actinomycetota</taxon>
        <taxon>Actinomycetes</taxon>
        <taxon>Micrococcales</taxon>
        <taxon>Micrococcaceae</taxon>
        <taxon>Paeniglutamicibacter</taxon>
    </lineage>
</organism>
<proteinExistence type="predicted"/>
<comment type="caution">
    <text evidence="2">The sequence shown here is derived from an EMBL/GenBank/DDBJ whole genome shotgun (WGS) entry which is preliminary data.</text>
</comment>
<evidence type="ECO:0000313" key="3">
    <source>
        <dbReference type="Proteomes" id="UP001501257"/>
    </source>
</evidence>
<name>A0ABP9TLQ4_9MICC</name>
<feature type="compositionally biased region" description="Basic and acidic residues" evidence="1">
    <location>
        <begin position="39"/>
        <end position="51"/>
    </location>
</feature>
<sequence>MAKPGEGIGRGGSEVFGQAPLVVQVEVETGPQHAGKPTCRPDARRGGEVDKAPPICGSTLSASLASIRGKEMKKAVPPTVLPVGGTARRCGPEGPSTVQA</sequence>
<feature type="region of interest" description="Disordered" evidence="1">
    <location>
        <begin position="78"/>
        <end position="100"/>
    </location>
</feature>
<accession>A0ABP9TLQ4</accession>
<evidence type="ECO:0000313" key="2">
    <source>
        <dbReference type="EMBL" id="GAA5227477.1"/>
    </source>
</evidence>
<evidence type="ECO:0000256" key="1">
    <source>
        <dbReference type="SAM" id="MobiDB-lite"/>
    </source>
</evidence>
<dbReference type="EMBL" id="BAABLK010000028">
    <property type="protein sequence ID" value="GAA5227477.1"/>
    <property type="molecule type" value="Genomic_DNA"/>
</dbReference>
<dbReference type="Proteomes" id="UP001501257">
    <property type="component" value="Unassembled WGS sequence"/>
</dbReference>